<dbReference type="Gene3D" id="1.25.40.10">
    <property type="entry name" value="Tetratricopeptide repeat domain"/>
    <property type="match status" value="1"/>
</dbReference>
<dbReference type="InterPro" id="IPR024111">
    <property type="entry name" value="PEX5/PEX5L"/>
</dbReference>
<gene>
    <name evidence="18" type="ORF">CAPTEDRAFT_220978</name>
</gene>
<dbReference type="GO" id="GO:0016560">
    <property type="term" value="P:protein import into peroxisome matrix, docking"/>
    <property type="evidence" value="ECO:0007669"/>
    <property type="project" value="TreeGrafter"/>
</dbReference>
<dbReference type="GO" id="GO:0005782">
    <property type="term" value="C:peroxisomal matrix"/>
    <property type="evidence" value="ECO:0007669"/>
    <property type="project" value="UniProtKB-SubCell"/>
</dbReference>
<evidence type="ECO:0000256" key="9">
    <source>
        <dbReference type="ARBA" id="ARBA00022803"/>
    </source>
</evidence>
<feature type="repeat" description="TPR" evidence="17">
    <location>
        <begin position="456"/>
        <end position="489"/>
    </location>
</feature>
<evidence type="ECO:0000256" key="6">
    <source>
        <dbReference type="ARBA" id="ARBA00022490"/>
    </source>
</evidence>
<dbReference type="GO" id="GO:0005829">
    <property type="term" value="C:cytosol"/>
    <property type="evidence" value="ECO:0007669"/>
    <property type="project" value="UniProtKB-SubCell"/>
</dbReference>
<reference evidence="19" key="3">
    <citation type="submission" date="2015-06" db="UniProtKB">
        <authorList>
            <consortium name="EnsemblMetazoa"/>
        </authorList>
    </citation>
    <scope>IDENTIFICATION</scope>
</reference>
<feature type="repeat" description="TPR" evidence="17">
    <location>
        <begin position="524"/>
        <end position="557"/>
    </location>
</feature>
<comment type="similarity">
    <text evidence="3">Belongs to the peroxisomal targeting signal receptor family.</text>
</comment>
<keyword evidence="9 17" id="KW-0802">TPR repeat</keyword>
<evidence type="ECO:0000313" key="18">
    <source>
        <dbReference type="EMBL" id="ELT95480.1"/>
    </source>
</evidence>
<organism evidence="18">
    <name type="scientific">Capitella teleta</name>
    <name type="common">Polychaete worm</name>
    <dbReference type="NCBI Taxonomy" id="283909"/>
    <lineage>
        <taxon>Eukaryota</taxon>
        <taxon>Metazoa</taxon>
        <taxon>Spiralia</taxon>
        <taxon>Lophotrochozoa</taxon>
        <taxon>Annelida</taxon>
        <taxon>Polychaeta</taxon>
        <taxon>Sedentaria</taxon>
        <taxon>Scolecida</taxon>
        <taxon>Capitellidae</taxon>
        <taxon>Capitella</taxon>
    </lineage>
</organism>
<dbReference type="Proteomes" id="UP000014760">
    <property type="component" value="Unassembled WGS sequence"/>
</dbReference>
<evidence type="ECO:0000256" key="12">
    <source>
        <dbReference type="ARBA" id="ARBA00023140"/>
    </source>
</evidence>
<dbReference type="OrthoDB" id="10006023at2759"/>
<evidence type="ECO:0000313" key="20">
    <source>
        <dbReference type="Proteomes" id="UP000014760"/>
    </source>
</evidence>
<evidence type="ECO:0000313" key="19">
    <source>
        <dbReference type="EnsemblMetazoa" id="CapteP220978"/>
    </source>
</evidence>
<sequence>MAMREFVNQDCGGANPLMKLTTHYTQDQSRAQEGIRRQHVPHGAQAFPKAFGEANEAELVNEFLSEQRQAVAPGTFQMDGLLREMQEIEGARMRHAPIRAPGVADLAQSAGWAKEYLQAEAAHRPIDAGAEWSQEFLAHRQPHLGQPHNQIVPADNRWARDYLDHHTEAKVWSDDYEKELFDDKKWAEEYNDKGELARSAGDLLSMANDPKFANSEFMKFMKRIRDGEVTIENNQEKSLADKWADEFAENGAADNIADADFWDKLQQQWSDMAKDDTEGSHPWLSDYNDFQADAMYKDYKFEDENPLRDHPDPFREGLERLKSGDISNAVLLFEAAVQKTPEHSEAWQYLGTTQADNEQEPAAIAALKKCLGLQPNNLTALMSIAVSYTNESLQKQACEALRLWLTNNPKYASLTSGGSSGDVAGAPSSFMSHSAHNEVKDLFIRAVQMNRGEVDADVQIGLGVLFNLSTEYDKAVDCFNAALQVRPKDSLLWNKLGATLANGGRSEEAVQAYHHALEYSPGYVRTRYNLGIACINLSAYKEAVEHFLSALNLQKQSKASPGQKVVMSDNIWSTVRMAISLMGRSDLHEACDAKDLERLNAEFSIHAEA</sequence>
<dbReference type="GO" id="GO:0005778">
    <property type="term" value="C:peroxisomal membrane"/>
    <property type="evidence" value="ECO:0007669"/>
    <property type="project" value="TreeGrafter"/>
</dbReference>
<dbReference type="FunFam" id="1.25.40.10:FF:000034">
    <property type="entry name" value="Peroxisomal biogenesis factor 5 isoform 1"/>
    <property type="match status" value="1"/>
</dbReference>
<evidence type="ECO:0000256" key="1">
    <source>
        <dbReference type="ARBA" id="ARBA00004253"/>
    </source>
</evidence>
<comment type="function">
    <text evidence="15">In addition to promoting peroxisomal translocation of proteins containing a PTS1 peroxisomal targeting signal, mediates peroxisomal import of proteins containing a C-terminal PTS2-type peroxisomal targeting signal via its interaction with PEX7. Interaction with PEX7 only takes place when PEX7 is associated with cargo proteins containing a PTS2 peroxisomal targeting signal. PEX7 along with PTS2-containing cargo proteins are then translocated through the PEX13-PEX14 docking complex together with PEX5.</text>
</comment>
<evidence type="ECO:0000256" key="7">
    <source>
        <dbReference type="ARBA" id="ARBA00022499"/>
    </source>
</evidence>
<comment type="function">
    <text evidence="16">Receptor that mediates peroxisomal import of proteins containing a C-terminal PTS1-type tripeptide peroxisomal targeting signal (SKL-type). Binds to cargo proteins containing a PTS1 peroxisomal targeting signal in the cytosol, and translocates them into the peroxisome matrix by passing through the PEX13-PEX14 docking complex along with cargo proteins. PEX5 receptor is then retrotranslocated into the cytosol, leading to release of bound cargo in the peroxisome matrix, and reset for a subsequent peroxisome import cycle.</text>
</comment>
<dbReference type="STRING" id="283909.R7TWX9"/>
<dbReference type="SMART" id="SM00028">
    <property type="entry name" value="TPR"/>
    <property type="match status" value="4"/>
</dbReference>
<evidence type="ECO:0000256" key="16">
    <source>
        <dbReference type="ARBA" id="ARBA00046106"/>
    </source>
</evidence>
<feature type="repeat" description="TPR" evidence="17">
    <location>
        <begin position="490"/>
        <end position="523"/>
    </location>
</feature>
<dbReference type="Gene3D" id="6.10.280.230">
    <property type="match status" value="1"/>
</dbReference>
<dbReference type="Pfam" id="PF13431">
    <property type="entry name" value="TPR_17"/>
    <property type="match status" value="1"/>
</dbReference>
<reference evidence="18 20" key="2">
    <citation type="journal article" date="2013" name="Nature">
        <title>Insights into bilaterian evolution from three spiralian genomes.</title>
        <authorList>
            <person name="Simakov O."/>
            <person name="Marletaz F."/>
            <person name="Cho S.J."/>
            <person name="Edsinger-Gonzales E."/>
            <person name="Havlak P."/>
            <person name="Hellsten U."/>
            <person name="Kuo D.H."/>
            <person name="Larsson T."/>
            <person name="Lv J."/>
            <person name="Arendt D."/>
            <person name="Savage R."/>
            <person name="Osoegawa K."/>
            <person name="de Jong P."/>
            <person name="Grimwood J."/>
            <person name="Chapman J.A."/>
            <person name="Shapiro H."/>
            <person name="Aerts A."/>
            <person name="Otillar R.P."/>
            <person name="Terry A.Y."/>
            <person name="Boore J.L."/>
            <person name="Grigoriev I.V."/>
            <person name="Lindberg D.R."/>
            <person name="Seaver E.C."/>
            <person name="Weisblat D.A."/>
            <person name="Putnam N.H."/>
            <person name="Rokhsar D.S."/>
        </authorList>
    </citation>
    <scope>NUCLEOTIDE SEQUENCE</scope>
    <source>
        <strain evidence="18 20">I ESC-2004</strain>
    </source>
</reference>
<dbReference type="OMA" id="NYRMKGP"/>
<dbReference type="FunCoup" id="R7TWX9">
    <property type="interactions" value="521"/>
</dbReference>
<evidence type="ECO:0000256" key="15">
    <source>
        <dbReference type="ARBA" id="ARBA00046072"/>
    </source>
</evidence>
<dbReference type="InterPro" id="IPR011990">
    <property type="entry name" value="TPR-like_helical_dom_sf"/>
</dbReference>
<evidence type="ECO:0000256" key="17">
    <source>
        <dbReference type="PROSITE-ProRule" id="PRU00339"/>
    </source>
</evidence>
<comment type="subcellular location">
    <subcellularLocation>
        <location evidence="2">Cytoplasm</location>
        <location evidence="2">Cytosol</location>
    </subcellularLocation>
    <subcellularLocation>
        <location evidence="1">Peroxisome matrix</location>
    </subcellularLocation>
</comment>
<evidence type="ECO:0000256" key="8">
    <source>
        <dbReference type="ARBA" id="ARBA00022737"/>
    </source>
</evidence>
<evidence type="ECO:0000256" key="10">
    <source>
        <dbReference type="ARBA" id="ARBA00022843"/>
    </source>
</evidence>
<dbReference type="Pfam" id="PF13432">
    <property type="entry name" value="TPR_16"/>
    <property type="match status" value="1"/>
</dbReference>
<protein>
    <recommendedName>
        <fullName evidence="4">Peroxisomal targeting signal 1 receptor</fullName>
    </recommendedName>
    <alternativeName>
        <fullName evidence="13">PTS1-BP</fullName>
    </alternativeName>
    <alternativeName>
        <fullName evidence="14">Peroxin-5</fullName>
    </alternativeName>
</protein>
<reference evidence="20" key="1">
    <citation type="submission" date="2012-12" db="EMBL/GenBank/DDBJ databases">
        <authorList>
            <person name="Hellsten U."/>
            <person name="Grimwood J."/>
            <person name="Chapman J.A."/>
            <person name="Shapiro H."/>
            <person name="Aerts A."/>
            <person name="Otillar R.P."/>
            <person name="Terry A.Y."/>
            <person name="Boore J.L."/>
            <person name="Simakov O."/>
            <person name="Marletaz F."/>
            <person name="Cho S.-J."/>
            <person name="Edsinger-Gonzales E."/>
            <person name="Havlak P."/>
            <person name="Kuo D.-H."/>
            <person name="Larsson T."/>
            <person name="Lv J."/>
            <person name="Arendt D."/>
            <person name="Savage R."/>
            <person name="Osoegawa K."/>
            <person name="de Jong P."/>
            <person name="Lindberg D.R."/>
            <person name="Seaver E.C."/>
            <person name="Weisblat D.A."/>
            <person name="Putnam N.H."/>
            <person name="Grigoriev I.V."/>
            <person name="Rokhsar D.S."/>
        </authorList>
    </citation>
    <scope>NUCLEOTIDE SEQUENCE</scope>
    <source>
        <strain evidence="20">I ESC-2004</strain>
    </source>
</reference>
<dbReference type="PANTHER" id="PTHR10130:SF0">
    <property type="entry name" value="GH08708P"/>
    <property type="match status" value="1"/>
</dbReference>
<evidence type="ECO:0000256" key="3">
    <source>
        <dbReference type="ARBA" id="ARBA00005348"/>
    </source>
</evidence>
<dbReference type="AlphaFoldDB" id="R7TWX9"/>
<keyword evidence="5" id="KW-0813">Transport</keyword>
<evidence type="ECO:0000256" key="2">
    <source>
        <dbReference type="ARBA" id="ARBA00004514"/>
    </source>
</evidence>
<evidence type="ECO:0000256" key="11">
    <source>
        <dbReference type="ARBA" id="ARBA00022927"/>
    </source>
</evidence>
<keyword evidence="6" id="KW-0963">Cytoplasm</keyword>
<dbReference type="PANTHER" id="PTHR10130">
    <property type="entry name" value="PEROXISOMAL TARGETING SIGNAL 1 RECEPTOR PEX5"/>
    <property type="match status" value="1"/>
</dbReference>
<dbReference type="EMBL" id="AMQN01011807">
    <property type="status" value="NOT_ANNOTATED_CDS"/>
    <property type="molecule type" value="Genomic_DNA"/>
</dbReference>
<keyword evidence="12" id="KW-0576">Peroxisome</keyword>
<evidence type="ECO:0000256" key="13">
    <source>
        <dbReference type="ARBA" id="ARBA00030232"/>
    </source>
</evidence>
<dbReference type="SUPFAM" id="SSF48452">
    <property type="entry name" value="TPR-like"/>
    <property type="match status" value="1"/>
</dbReference>
<dbReference type="EMBL" id="KB309117">
    <property type="protein sequence ID" value="ELT95480.1"/>
    <property type="molecule type" value="Genomic_DNA"/>
</dbReference>
<dbReference type="PROSITE" id="PS50005">
    <property type="entry name" value="TPR"/>
    <property type="match status" value="4"/>
</dbReference>
<dbReference type="GO" id="GO:0005052">
    <property type="term" value="F:peroxisome matrix targeting signal-1 binding"/>
    <property type="evidence" value="ECO:0007669"/>
    <property type="project" value="TreeGrafter"/>
</dbReference>
<proteinExistence type="inferred from homology"/>
<evidence type="ECO:0000256" key="4">
    <source>
        <dbReference type="ARBA" id="ARBA00018416"/>
    </source>
</evidence>
<keyword evidence="20" id="KW-1185">Reference proteome</keyword>
<evidence type="ECO:0000256" key="5">
    <source>
        <dbReference type="ARBA" id="ARBA00022448"/>
    </source>
</evidence>
<keyword evidence="10" id="KW-0832">Ubl conjugation</keyword>
<accession>R7TWX9</accession>
<evidence type="ECO:0000256" key="14">
    <source>
        <dbReference type="ARBA" id="ARBA00032505"/>
    </source>
</evidence>
<dbReference type="EnsemblMetazoa" id="CapteT220978">
    <property type="protein sequence ID" value="CapteP220978"/>
    <property type="gene ID" value="CapteG220978"/>
</dbReference>
<keyword evidence="11" id="KW-0653">Protein transport</keyword>
<feature type="repeat" description="TPR" evidence="17">
    <location>
        <begin position="344"/>
        <end position="377"/>
    </location>
</feature>
<name>R7TWX9_CAPTE</name>
<dbReference type="InterPro" id="IPR019734">
    <property type="entry name" value="TPR_rpt"/>
</dbReference>
<keyword evidence="8" id="KW-0677">Repeat</keyword>
<keyword evidence="7" id="KW-1017">Isopeptide bond</keyword>
<dbReference type="HOGENOM" id="CLU_013516_4_0_1"/>